<accession>A0A562JEI4</accession>
<dbReference type="PANTHER" id="PTHR37816">
    <property type="entry name" value="YALI0E33011P"/>
    <property type="match status" value="1"/>
</dbReference>
<comment type="caution">
    <text evidence="1">The sequence shown here is derived from an EMBL/GenBank/DDBJ whole genome shotgun (WGS) entry which is preliminary data.</text>
</comment>
<dbReference type="OrthoDB" id="9800332at2"/>
<proteinExistence type="predicted"/>
<dbReference type="InterPro" id="IPR052922">
    <property type="entry name" value="Cytidylate_Kinase-2"/>
</dbReference>
<keyword evidence="1" id="KW-0808">Transferase</keyword>
<dbReference type="Proteomes" id="UP000315343">
    <property type="component" value="Unassembled WGS sequence"/>
</dbReference>
<protein>
    <submittedName>
        <fullName evidence="1">Shikimate kinase</fullName>
    </submittedName>
</protein>
<dbReference type="Gene3D" id="3.40.50.300">
    <property type="entry name" value="P-loop containing nucleotide triphosphate hydrolases"/>
    <property type="match status" value="1"/>
</dbReference>
<organism evidence="1 2">
    <name type="scientific">Sedimentibacter saalensis</name>
    <dbReference type="NCBI Taxonomy" id="130788"/>
    <lineage>
        <taxon>Bacteria</taxon>
        <taxon>Bacillati</taxon>
        <taxon>Bacillota</taxon>
        <taxon>Tissierellia</taxon>
        <taxon>Sedimentibacter</taxon>
    </lineage>
</organism>
<reference evidence="1 2" key="1">
    <citation type="submission" date="2019-07" db="EMBL/GenBank/DDBJ databases">
        <title>Genomic Encyclopedia of Type Strains, Phase I: the one thousand microbial genomes (KMG-I) project.</title>
        <authorList>
            <person name="Kyrpides N."/>
        </authorList>
    </citation>
    <scope>NUCLEOTIDE SEQUENCE [LARGE SCALE GENOMIC DNA]</scope>
    <source>
        <strain evidence="1 2">DSM 13558</strain>
    </source>
</reference>
<evidence type="ECO:0000313" key="2">
    <source>
        <dbReference type="Proteomes" id="UP000315343"/>
    </source>
</evidence>
<dbReference type="PRINTS" id="PR01100">
    <property type="entry name" value="SHIKIMTKNASE"/>
</dbReference>
<dbReference type="RefSeq" id="WP_145081929.1">
    <property type="nucleotide sequence ID" value="NZ_VLKH01000003.1"/>
</dbReference>
<gene>
    <name evidence="1" type="ORF">LY60_01491</name>
</gene>
<evidence type="ECO:0000313" key="1">
    <source>
        <dbReference type="EMBL" id="TWH81736.1"/>
    </source>
</evidence>
<dbReference type="SUPFAM" id="SSF52540">
    <property type="entry name" value="P-loop containing nucleoside triphosphate hydrolases"/>
    <property type="match status" value="1"/>
</dbReference>
<dbReference type="GO" id="GO:0016301">
    <property type="term" value="F:kinase activity"/>
    <property type="evidence" value="ECO:0007669"/>
    <property type="project" value="UniProtKB-KW"/>
</dbReference>
<name>A0A562JEI4_9FIRM</name>
<dbReference type="Pfam" id="PF13238">
    <property type="entry name" value="AAA_18"/>
    <property type="match status" value="1"/>
</dbReference>
<dbReference type="InterPro" id="IPR027417">
    <property type="entry name" value="P-loop_NTPase"/>
</dbReference>
<keyword evidence="2" id="KW-1185">Reference proteome</keyword>
<dbReference type="PANTHER" id="PTHR37816:SF2">
    <property type="entry name" value="DNA TOPOLOGY MODULATION PROTEIN FLAR-RELATED PROTEIN"/>
    <property type="match status" value="1"/>
</dbReference>
<keyword evidence="1" id="KW-0418">Kinase</keyword>
<dbReference type="EMBL" id="VLKH01000003">
    <property type="protein sequence ID" value="TWH81736.1"/>
    <property type="molecule type" value="Genomic_DNA"/>
</dbReference>
<sequence>MSKPHGIIVFGANGSGKSTLGHELASILNFKHMDIEDYHFEKTETPYTVERSHEECMNLMLADIKKHRSFVISAVSGDFDNTILQLYELAVYISAPFELRIKRIKQREYEKHGERIHKGGDMYEQHLRFIDFVASRPLSKIEKWGETLVCPVIRIDGTGDYRMNAKNIAERFYDKNGFIKTTMSI</sequence>
<dbReference type="AlphaFoldDB" id="A0A562JEI4"/>